<dbReference type="InterPro" id="IPR036397">
    <property type="entry name" value="RNaseH_sf"/>
</dbReference>
<gene>
    <name evidence="2" type="ORF">C0601_10070</name>
</gene>
<dbReference type="SMART" id="SM00479">
    <property type="entry name" value="EXOIII"/>
    <property type="match status" value="1"/>
</dbReference>
<dbReference type="GO" id="GO:0008408">
    <property type="term" value="F:3'-5' exonuclease activity"/>
    <property type="evidence" value="ECO:0007669"/>
    <property type="project" value="TreeGrafter"/>
</dbReference>
<organism evidence="2 3">
    <name type="scientific">Muiribacterium halophilum</name>
    <dbReference type="NCBI Taxonomy" id="2053465"/>
    <lineage>
        <taxon>Bacteria</taxon>
        <taxon>Candidatus Muiribacteriota</taxon>
        <taxon>Candidatus Muiribacteriia</taxon>
        <taxon>Candidatus Muiribacteriales</taxon>
        <taxon>Candidatus Muiribacteriaceae</taxon>
        <taxon>Candidatus Muiribacterium</taxon>
    </lineage>
</organism>
<dbReference type="PANTHER" id="PTHR30231">
    <property type="entry name" value="DNA POLYMERASE III SUBUNIT EPSILON"/>
    <property type="match status" value="1"/>
</dbReference>
<protein>
    <recommendedName>
        <fullName evidence="1">Exonuclease domain-containing protein</fullName>
    </recommendedName>
</protein>
<dbReference type="EMBL" id="PKTG01000112">
    <property type="protein sequence ID" value="PLX16532.1"/>
    <property type="molecule type" value="Genomic_DNA"/>
</dbReference>
<dbReference type="Proteomes" id="UP000234857">
    <property type="component" value="Unassembled WGS sequence"/>
</dbReference>
<dbReference type="InterPro" id="IPR012337">
    <property type="entry name" value="RNaseH-like_sf"/>
</dbReference>
<dbReference type="PANTHER" id="PTHR30231:SF41">
    <property type="entry name" value="DNA POLYMERASE III SUBUNIT EPSILON"/>
    <property type="match status" value="1"/>
</dbReference>
<name>A0A2N5ZCZ6_MUIH1</name>
<dbReference type="GO" id="GO:0005829">
    <property type="term" value="C:cytosol"/>
    <property type="evidence" value="ECO:0007669"/>
    <property type="project" value="TreeGrafter"/>
</dbReference>
<dbReference type="InterPro" id="IPR013520">
    <property type="entry name" value="Ribonucl_H"/>
</dbReference>
<feature type="domain" description="Exonuclease" evidence="1">
    <location>
        <begin position="2"/>
        <end position="179"/>
    </location>
</feature>
<dbReference type="GO" id="GO:0045004">
    <property type="term" value="P:DNA replication proofreading"/>
    <property type="evidence" value="ECO:0007669"/>
    <property type="project" value="TreeGrafter"/>
</dbReference>
<dbReference type="Pfam" id="PF00929">
    <property type="entry name" value="RNase_T"/>
    <property type="match status" value="1"/>
</dbReference>
<proteinExistence type="predicted"/>
<evidence type="ECO:0000313" key="2">
    <source>
        <dbReference type="EMBL" id="PLX16532.1"/>
    </source>
</evidence>
<dbReference type="Gene3D" id="3.30.420.10">
    <property type="entry name" value="Ribonuclease H-like superfamily/Ribonuclease H"/>
    <property type="match status" value="1"/>
</dbReference>
<accession>A0A2N5ZCZ6</accession>
<dbReference type="SUPFAM" id="SSF53098">
    <property type="entry name" value="Ribonuclease H-like"/>
    <property type="match status" value="1"/>
</dbReference>
<evidence type="ECO:0000313" key="3">
    <source>
        <dbReference type="Proteomes" id="UP000234857"/>
    </source>
</evidence>
<dbReference type="GO" id="GO:0003676">
    <property type="term" value="F:nucleic acid binding"/>
    <property type="evidence" value="ECO:0007669"/>
    <property type="project" value="InterPro"/>
</dbReference>
<comment type="caution">
    <text evidence="2">The sequence shown here is derived from an EMBL/GenBank/DDBJ whole genome shotgun (WGS) entry which is preliminary data.</text>
</comment>
<reference evidence="2 3" key="1">
    <citation type="submission" date="2017-11" db="EMBL/GenBank/DDBJ databases">
        <title>Genome-resolved metagenomics identifies genetic mobility, metabolic interactions, and unexpected diversity in perchlorate-reducing communities.</title>
        <authorList>
            <person name="Barnum T.P."/>
            <person name="Figueroa I.A."/>
            <person name="Carlstrom C.I."/>
            <person name="Lucas L.N."/>
            <person name="Engelbrektson A.L."/>
            <person name="Coates J.D."/>
        </authorList>
    </citation>
    <scope>NUCLEOTIDE SEQUENCE [LARGE SCALE GENOMIC DNA]</scope>
    <source>
        <strain evidence="2">BM706</strain>
    </source>
</reference>
<sequence length="237" mass="28177">MLLLGLDIETSDCPHERDPENRTAIIEVGAVLYDWKKKTPVEIMNFLVRPYHKRFKLNRFVKDLTGITDQMLKDHGHDIKEVLATLAKLARKADYMVGHNGREFDQMMIEKESKRFNIDFPEKIMIDTLKDIHYPDTCKYKNLTYLAGYHGIIAGQHRALFDVFTMMNLLALYDVKKIISKMESSKKLIKAERGRDRELLKSFGFNWNRSKRRWEKEIFSWEYQRLKKNLPFRIKMA</sequence>
<dbReference type="CDD" id="cd06127">
    <property type="entry name" value="DEDDh"/>
    <property type="match status" value="1"/>
</dbReference>
<dbReference type="AlphaFoldDB" id="A0A2N5ZCZ6"/>
<evidence type="ECO:0000259" key="1">
    <source>
        <dbReference type="SMART" id="SM00479"/>
    </source>
</evidence>